<name>A0A9X6P0R2_LACJH</name>
<evidence type="ECO:0000256" key="3">
    <source>
        <dbReference type="ARBA" id="ARBA00022679"/>
    </source>
</evidence>
<organism evidence="8 9">
    <name type="scientific">Lactobacillus johnsonii</name>
    <dbReference type="NCBI Taxonomy" id="33959"/>
    <lineage>
        <taxon>Bacteria</taxon>
        <taxon>Bacillati</taxon>
        <taxon>Bacillota</taxon>
        <taxon>Bacilli</taxon>
        <taxon>Lactobacillales</taxon>
        <taxon>Lactobacillaceae</taxon>
        <taxon>Lactobacillus</taxon>
    </lineage>
</organism>
<dbReference type="RefSeq" id="WP_186821821.1">
    <property type="nucleotide sequence ID" value="NZ_NGOD01000011.1"/>
</dbReference>
<proteinExistence type="predicted"/>
<keyword evidence="4" id="KW-0598">Phosphotransferase system</keyword>
<evidence type="ECO:0000313" key="9">
    <source>
        <dbReference type="Proteomes" id="UP000215693"/>
    </source>
</evidence>
<accession>A0A9X6P0R2</accession>
<feature type="active site" description="Tele-phosphohistidine intermediate" evidence="5">
    <location>
        <position position="81"/>
    </location>
</feature>
<dbReference type="PANTHER" id="PTHR34382:SF7">
    <property type="entry name" value="PTS SYSTEM N,N'-DIACETYLCHITOBIOSE-SPECIFIC EIIA COMPONENT"/>
    <property type="match status" value="1"/>
</dbReference>
<comment type="caution">
    <text evidence="8">The sequence shown here is derived from an EMBL/GenBank/DDBJ whole genome shotgun (WGS) entry which is preliminary data.</text>
</comment>
<evidence type="ECO:0000256" key="1">
    <source>
        <dbReference type="ARBA" id="ARBA00022448"/>
    </source>
</evidence>
<dbReference type="Gene3D" id="1.20.58.80">
    <property type="entry name" value="Phosphotransferase system, lactose/cellobiose-type IIA subunit"/>
    <property type="match status" value="1"/>
</dbReference>
<dbReference type="PROSITE" id="PS51095">
    <property type="entry name" value="PTS_EIIA_TYPE_3"/>
    <property type="match status" value="1"/>
</dbReference>
<dbReference type="GO" id="GO:0016740">
    <property type="term" value="F:transferase activity"/>
    <property type="evidence" value="ECO:0007669"/>
    <property type="project" value="UniProtKB-KW"/>
</dbReference>
<evidence type="ECO:0000256" key="2">
    <source>
        <dbReference type="ARBA" id="ARBA00022597"/>
    </source>
</evidence>
<dbReference type="GO" id="GO:0046872">
    <property type="term" value="F:metal ion binding"/>
    <property type="evidence" value="ECO:0007669"/>
    <property type="project" value="UniProtKB-KW"/>
</dbReference>
<keyword evidence="1" id="KW-0813">Transport</keyword>
<keyword evidence="6" id="KW-0460">Magnesium</keyword>
<evidence type="ECO:0000256" key="6">
    <source>
        <dbReference type="PIRSR" id="PIRSR000699-2"/>
    </source>
</evidence>
<keyword evidence="2" id="KW-0762">Sugar transport</keyword>
<dbReference type="InterPro" id="IPR003188">
    <property type="entry name" value="PTS_IIA_lac/cel"/>
</dbReference>
<keyword evidence="6" id="KW-0479">Metal-binding</keyword>
<dbReference type="PANTHER" id="PTHR34382">
    <property type="entry name" value="PTS SYSTEM N,N'-DIACETYLCHITOBIOSE-SPECIFIC EIIA COMPONENT"/>
    <property type="match status" value="1"/>
</dbReference>
<comment type="cofactor">
    <cofactor evidence="6">
        <name>Mg(2+)</name>
        <dbReference type="ChEBI" id="CHEBI:18420"/>
    </cofactor>
    <text evidence="6">Binds 1 Mg(2+) ion per trimer.</text>
</comment>
<dbReference type="InterPro" id="IPR036542">
    <property type="entry name" value="PTS_IIA_lac/cel_sf"/>
</dbReference>
<dbReference type="Proteomes" id="UP000215693">
    <property type="component" value="Unassembled WGS sequence"/>
</dbReference>
<reference evidence="8 9" key="1">
    <citation type="submission" date="2017-04" db="EMBL/GenBank/DDBJ databases">
        <authorList>
            <person name="Lin X.B."/>
            <person name="Stothard P."/>
            <person name="Tasseva G."/>
            <person name="Walter J."/>
        </authorList>
    </citation>
    <scope>NUCLEOTIDE SEQUENCE [LARGE SCALE GENOMIC DNA]</scope>
    <source>
        <strain evidence="8 9">117c</strain>
    </source>
</reference>
<dbReference type="SUPFAM" id="SSF46973">
    <property type="entry name" value="Enzyme IIa from lactose specific PTS, IIa-lac"/>
    <property type="match status" value="1"/>
</dbReference>
<protein>
    <submittedName>
        <fullName evidence="8">PTS lactose/cellobiose transporter subunit IIA</fullName>
    </submittedName>
</protein>
<dbReference type="EMBL" id="NGOH01000039">
    <property type="protein sequence ID" value="OYS13727.1"/>
    <property type="molecule type" value="Genomic_DNA"/>
</dbReference>
<evidence type="ECO:0000313" key="8">
    <source>
        <dbReference type="EMBL" id="OYS13727.1"/>
    </source>
</evidence>
<dbReference type="Pfam" id="PF02255">
    <property type="entry name" value="PTS_IIA"/>
    <property type="match status" value="1"/>
</dbReference>
<sequence>MSEDIKNTSVKSTMEIILHAGDARVLIMQAMDCLGDFKYDKADKLLKEAHEKLVLAHKLQTERLQEEAEGENVEYSVLFTHAQDTLMTINTEYNIVKHLIAVFKARDKREGRI</sequence>
<feature type="binding site" evidence="6">
    <location>
        <position position="84"/>
    </location>
    <ligand>
        <name>Mg(2+)</name>
        <dbReference type="ChEBI" id="CHEBI:18420"/>
        <note>ligand shared between all trimeric partners</note>
    </ligand>
</feature>
<feature type="modified residue" description="Phosphohistidine; by HPr" evidence="7">
    <location>
        <position position="81"/>
    </location>
</feature>
<dbReference type="GO" id="GO:0009401">
    <property type="term" value="P:phosphoenolpyruvate-dependent sugar phosphotransferase system"/>
    <property type="evidence" value="ECO:0007669"/>
    <property type="project" value="UniProtKB-KW"/>
</dbReference>
<reference evidence="8 9" key="2">
    <citation type="submission" date="2017-09" db="EMBL/GenBank/DDBJ databases">
        <title>Tripartite evolution among Lactobacillus johnsonii, Lactobacillus taiwanensis, Lactobacillus reuteri and their rodent host.</title>
        <authorList>
            <person name="Wang T."/>
            <person name="Knowles S."/>
            <person name="Cheng C."/>
        </authorList>
    </citation>
    <scope>NUCLEOTIDE SEQUENCE [LARGE SCALE GENOMIC DNA]</scope>
    <source>
        <strain evidence="8 9">117c</strain>
    </source>
</reference>
<keyword evidence="3" id="KW-0808">Transferase</keyword>
<dbReference type="PIRSF" id="PIRSF000699">
    <property type="entry name" value="PTS_IILac_III"/>
    <property type="match status" value="1"/>
</dbReference>
<evidence type="ECO:0000256" key="7">
    <source>
        <dbReference type="PROSITE-ProRule" id="PRU00418"/>
    </source>
</evidence>
<gene>
    <name evidence="8" type="ORF">CBF50_03510</name>
</gene>
<dbReference type="AlphaFoldDB" id="A0A9X6P0R2"/>
<evidence type="ECO:0000256" key="5">
    <source>
        <dbReference type="PIRSR" id="PIRSR000699-1"/>
    </source>
</evidence>
<dbReference type="CDD" id="cd00215">
    <property type="entry name" value="PTS_IIA_lac"/>
    <property type="match status" value="1"/>
</dbReference>
<evidence type="ECO:0000256" key="4">
    <source>
        <dbReference type="ARBA" id="ARBA00022683"/>
    </source>
</evidence>